<name>A0AAV4VWL2_CAEEX</name>
<sequence>MRRGKGTGVGGCEFLLPIKHGDGNAEMRLPESRSSKWKLCPPKHHNWQPLGKRSLSAYDWKINSSISSECKNSLFPHPPLFTCPITNADICAAGYLHFCESLRRNNFRENKV</sequence>
<dbReference type="Proteomes" id="UP001054945">
    <property type="component" value="Unassembled WGS sequence"/>
</dbReference>
<organism evidence="1 2">
    <name type="scientific">Caerostris extrusa</name>
    <name type="common">Bark spider</name>
    <name type="synonym">Caerostris bankana</name>
    <dbReference type="NCBI Taxonomy" id="172846"/>
    <lineage>
        <taxon>Eukaryota</taxon>
        <taxon>Metazoa</taxon>
        <taxon>Ecdysozoa</taxon>
        <taxon>Arthropoda</taxon>
        <taxon>Chelicerata</taxon>
        <taxon>Arachnida</taxon>
        <taxon>Araneae</taxon>
        <taxon>Araneomorphae</taxon>
        <taxon>Entelegynae</taxon>
        <taxon>Araneoidea</taxon>
        <taxon>Araneidae</taxon>
        <taxon>Caerostris</taxon>
    </lineage>
</organism>
<gene>
    <name evidence="1" type="ORF">CEXT_731181</name>
</gene>
<reference evidence="1 2" key="1">
    <citation type="submission" date="2021-06" db="EMBL/GenBank/DDBJ databases">
        <title>Caerostris extrusa draft genome.</title>
        <authorList>
            <person name="Kono N."/>
            <person name="Arakawa K."/>
        </authorList>
    </citation>
    <scope>NUCLEOTIDE SEQUENCE [LARGE SCALE GENOMIC DNA]</scope>
</reference>
<evidence type="ECO:0000313" key="2">
    <source>
        <dbReference type="Proteomes" id="UP001054945"/>
    </source>
</evidence>
<evidence type="ECO:0000313" key="1">
    <source>
        <dbReference type="EMBL" id="GIY74681.1"/>
    </source>
</evidence>
<keyword evidence="2" id="KW-1185">Reference proteome</keyword>
<dbReference type="AlphaFoldDB" id="A0AAV4VWL2"/>
<proteinExistence type="predicted"/>
<protein>
    <submittedName>
        <fullName evidence="1">Uncharacterized protein</fullName>
    </submittedName>
</protein>
<comment type="caution">
    <text evidence="1">The sequence shown here is derived from an EMBL/GenBank/DDBJ whole genome shotgun (WGS) entry which is preliminary data.</text>
</comment>
<accession>A0AAV4VWL2</accession>
<dbReference type="EMBL" id="BPLR01015245">
    <property type="protein sequence ID" value="GIY74681.1"/>
    <property type="molecule type" value="Genomic_DNA"/>
</dbReference>